<evidence type="ECO:0000313" key="2">
    <source>
        <dbReference type="EMBL" id="MPN07917.1"/>
    </source>
</evidence>
<sequence length="200" mass="22612">MEGIQRWMKVEHSWKANDQEYHLNVTEVRATSQPAGALFDYVLDSEGKIIPERRSAYTQEVGIVSIGMNTTELLVVREKVPVQRFTAGSTTGVRRLLELVNGQQLYSLGELDTLLRANRLDVSQALPIWEREVTGEIEKRWGKAWRRFTVVILVGGGAVLLKNTLPYFFSGKGILAEDPIQSIARGLWKLSLFQNLNRKG</sequence>
<name>A0A645F144_9ZZZZ</name>
<organism evidence="2">
    <name type="scientific">bioreactor metagenome</name>
    <dbReference type="NCBI Taxonomy" id="1076179"/>
    <lineage>
        <taxon>unclassified sequences</taxon>
        <taxon>metagenomes</taxon>
        <taxon>ecological metagenomes</taxon>
    </lineage>
</organism>
<dbReference type="AlphaFoldDB" id="A0A645F144"/>
<dbReference type="EMBL" id="VSSQ01053927">
    <property type="protein sequence ID" value="MPN07917.1"/>
    <property type="molecule type" value="Genomic_DNA"/>
</dbReference>
<gene>
    <name evidence="2" type="ORF">SDC9_155189</name>
</gene>
<evidence type="ECO:0000256" key="1">
    <source>
        <dbReference type="SAM" id="Phobius"/>
    </source>
</evidence>
<accession>A0A645F144</accession>
<keyword evidence="1" id="KW-0472">Membrane</keyword>
<protein>
    <recommendedName>
        <fullName evidence="3">Actin-like protein N-terminal domain-containing protein</fullName>
    </recommendedName>
</protein>
<comment type="caution">
    <text evidence="2">The sequence shown here is derived from an EMBL/GenBank/DDBJ whole genome shotgun (WGS) entry which is preliminary data.</text>
</comment>
<evidence type="ECO:0008006" key="3">
    <source>
        <dbReference type="Google" id="ProtNLM"/>
    </source>
</evidence>
<feature type="transmembrane region" description="Helical" evidence="1">
    <location>
        <begin position="148"/>
        <end position="169"/>
    </location>
</feature>
<keyword evidence="1" id="KW-1133">Transmembrane helix</keyword>
<dbReference type="SUPFAM" id="SSF53067">
    <property type="entry name" value="Actin-like ATPase domain"/>
    <property type="match status" value="1"/>
</dbReference>
<reference evidence="2" key="1">
    <citation type="submission" date="2019-08" db="EMBL/GenBank/DDBJ databases">
        <authorList>
            <person name="Kucharzyk K."/>
            <person name="Murdoch R.W."/>
            <person name="Higgins S."/>
            <person name="Loffler F."/>
        </authorList>
    </citation>
    <scope>NUCLEOTIDE SEQUENCE</scope>
</reference>
<proteinExistence type="predicted"/>
<keyword evidence="1" id="KW-0812">Transmembrane</keyword>
<dbReference type="InterPro" id="IPR043129">
    <property type="entry name" value="ATPase_NBD"/>
</dbReference>
<dbReference type="Gene3D" id="3.30.420.40">
    <property type="match status" value="2"/>
</dbReference>